<keyword evidence="7" id="KW-0511">Multifunctional enzyme</keyword>
<evidence type="ECO:0000256" key="4">
    <source>
        <dbReference type="ARBA" id="ARBA00022553"/>
    </source>
</evidence>
<feature type="region of interest" description="Disordered" evidence="8">
    <location>
        <begin position="953"/>
        <end position="985"/>
    </location>
</feature>
<accession>A0A222WRK4</accession>
<keyword evidence="6" id="KW-0045">Antibiotic biosynthesis</keyword>
<dbReference type="CDD" id="cd17643">
    <property type="entry name" value="A_NRPS_Cytc1-like"/>
    <property type="match status" value="1"/>
</dbReference>
<dbReference type="Proteomes" id="UP000214666">
    <property type="component" value="Chromosome"/>
</dbReference>
<dbReference type="Gene3D" id="3.30.559.30">
    <property type="entry name" value="Nonribosomal peptide synthetase, condensation domain"/>
    <property type="match status" value="2"/>
</dbReference>
<organism evidence="10 11">
    <name type="scientific">Paenibacillus kribbensis</name>
    <dbReference type="NCBI Taxonomy" id="172713"/>
    <lineage>
        <taxon>Bacteria</taxon>
        <taxon>Bacillati</taxon>
        <taxon>Bacillota</taxon>
        <taxon>Bacilli</taxon>
        <taxon>Bacillales</taxon>
        <taxon>Paenibacillaceae</taxon>
        <taxon>Paenibacillus</taxon>
    </lineage>
</organism>
<evidence type="ECO:0000313" key="10">
    <source>
        <dbReference type="EMBL" id="ASR48464.1"/>
    </source>
</evidence>
<dbReference type="FunFam" id="3.30.300.30:FF:000010">
    <property type="entry name" value="Enterobactin synthetase component F"/>
    <property type="match status" value="1"/>
</dbReference>
<comment type="cofactor">
    <cofactor evidence="1">
        <name>pantetheine 4'-phosphate</name>
        <dbReference type="ChEBI" id="CHEBI:47942"/>
    </cofactor>
</comment>
<dbReference type="Gene3D" id="2.30.38.10">
    <property type="entry name" value="Luciferase, Domain 3"/>
    <property type="match status" value="1"/>
</dbReference>
<dbReference type="SUPFAM" id="SSF53474">
    <property type="entry name" value="alpha/beta-Hydrolases"/>
    <property type="match status" value="1"/>
</dbReference>
<dbReference type="Gene3D" id="3.40.50.980">
    <property type="match status" value="2"/>
</dbReference>
<dbReference type="PANTHER" id="PTHR45527">
    <property type="entry name" value="NONRIBOSOMAL PEPTIDE SYNTHETASE"/>
    <property type="match status" value="1"/>
</dbReference>
<dbReference type="InterPro" id="IPR023213">
    <property type="entry name" value="CAT-like_dom_sf"/>
</dbReference>
<evidence type="ECO:0000256" key="3">
    <source>
        <dbReference type="ARBA" id="ARBA00022450"/>
    </source>
</evidence>
<dbReference type="OrthoDB" id="9765680at2"/>
<dbReference type="InterPro" id="IPR020802">
    <property type="entry name" value="TesA-like"/>
</dbReference>
<dbReference type="Pfam" id="PF13193">
    <property type="entry name" value="AMP-binding_C"/>
    <property type="match status" value="2"/>
</dbReference>
<dbReference type="GO" id="GO:0016874">
    <property type="term" value="F:ligase activity"/>
    <property type="evidence" value="ECO:0007669"/>
    <property type="project" value="UniProtKB-KW"/>
</dbReference>
<dbReference type="CDD" id="cd19533">
    <property type="entry name" value="starter-C_NRPS"/>
    <property type="match status" value="1"/>
</dbReference>
<dbReference type="FunFam" id="1.10.1200.10:FF:000005">
    <property type="entry name" value="Nonribosomal peptide synthetase 1"/>
    <property type="match status" value="2"/>
</dbReference>
<evidence type="ECO:0000256" key="1">
    <source>
        <dbReference type="ARBA" id="ARBA00001957"/>
    </source>
</evidence>
<keyword evidence="11" id="KW-1185">Reference proteome</keyword>
<protein>
    <submittedName>
        <fullName evidence="10">Non-ribosomal peptide synthetase</fullName>
    </submittedName>
</protein>
<dbReference type="STRING" id="172713.GCA_001705305_00199"/>
<dbReference type="FunFam" id="3.40.50.980:FF:000002">
    <property type="entry name" value="Enterobactin synthetase component F"/>
    <property type="match status" value="1"/>
</dbReference>
<dbReference type="Pfam" id="PF00668">
    <property type="entry name" value="Condensation"/>
    <property type="match status" value="2"/>
</dbReference>
<dbReference type="InterPro" id="IPR045851">
    <property type="entry name" value="AMP-bd_C_sf"/>
</dbReference>
<dbReference type="SUPFAM" id="SSF52777">
    <property type="entry name" value="CoA-dependent acyltransferases"/>
    <property type="match status" value="4"/>
</dbReference>
<dbReference type="PROSITE" id="PS50075">
    <property type="entry name" value="CARRIER"/>
    <property type="match status" value="2"/>
</dbReference>
<keyword evidence="5" id="KW-0436">Ligase</keyword>
<sequence>MLKHQDIRLPLSGAQAGIWFAQQMDLQNPAYNTGEYVEIHGPVDPICFKEALRRTMAEAESLHLRFGEDEDGPWQVIQPSEEWTLHQIDVSAAPDPRKAAEVWMRDDLLKPIDLTQGPLFTQALFRAGHHQFFWYQRVHHIALDGFGFSLIAQRVAQLYTSLAEGRFEEEGRFPRFSQLLEEDSAYRASEKFGQEREFWNKRFADGFEVVSLGDHATRNSGHVTSKEVMAGGFVRDTAYVTSAERERLRKAAERLNVSWPDLILAAMAIYIHRLTGAQDVILGLPMMNRLGSASLRVPGMVMNLLPLRLSVQPEMKIATLLRQLVQALGEIRRHAKYRHEELRRDLRLLSENRRLFGPLVNIMPFDYELNFNGSRGTTHNLSAGPVDDLSLNVYDRSDGSGLRIDWDANPAMYSKREIEEHQQRFLQLLTKVAASEPEQPIGQIDLLLPAEHQLILEGWNCSSSPMLVASLQEMLQQQAELRPDAVAVECGNDMVLSYKELNKRANRLAHWLIAHGTGPEQVVALMLPRSVNMVIGMLAVLKTGAAYVPLDPDYPQDRVAYVLEHASPVCILTNAEVADRIPTEISVPRMLLDGGSGQEDLTAVLNGHSNECCAAYPDTNPTDRERVQPLSTDHPAYMIYTSGSMGKPKGVVITFKSLTNFLLAMQDQFTLCEQDRLLAVTTISFDISGLEIYLPLLNGAQLIIARKETVQEPSALAELINRSQPTLMQATPTLWHVLATEHAGSIRGLRVLVGGEALPEELLHILQRLDCRITNLYGPTETTIWSTAASIEKEDTGTPTIGRPIRNTQVYVLDGSLQAVPAGVTGDLYIAGDGLARGYHGRPDLTAERFVANPFGPPGSRMYRTGDLARWRLDGSLEYGGRADHQIKIRGFRVELGEIEAVLARHSDVAQVSVIVREDREGDQRLVAYIVPNAATATSVLTGAETETIQQKLCKPSVQSEQSDQKAPNEQKAPAEPAGYQSIRGGLGSSPHRLHSLALREFAAASLPDYMIPSAFVMLESLPLMPNGKLDRKALPAPVMDKDFHARTPRTPQEAILCDLFAEVLALPKVGIDDSFFNLGGHSLLAGRLMARIREIFGVELNMGSLFETPTVASFAERLDHGQSLRPSLLPAVRPQRIPLSFAQSRLWFLHRMEGPSPTYNIPLVIRMSGDVNVEALQAALGDVVARHETLRTIFPDVQGVSQQVILETQQAWPLLRVMKICETELPHLLAEGSRYCFDLAVEPALRTELFTLSADRHVLLVLLHHIAGDGWSLNALTSDLATAYAAHIERYAHAAEQPGQPESITPVLPKLSVQYADYALWQQELLGKENETDSLMNKQLAYWHNALKGLPDQIDLPTDYPRPSEASYRGDTVALRIAPELHEQLLRLSRENRASLFMVMQAGLAALLTRLGAGTDIPVGSPIAGRSAEGLDQLVGLFINTLVLRIDTSGDPTFRELLERVRRTCLDAYEHQDVPFERLVEMLNPTRSRSRHPLFQVMLALQNTPDLELPLPGVETQLQLASVGAAKFDLTVELREYRTADGLPDGIEGWIEYNTDLFKRETIEAMKVRLERLLAAAAANMEEPIGALDILGPEERHEILVKWNGDPNASTRLNQASILSLPVLFEQQAARTPGAVAVSYEGNQLSYEELNARANRLAHLLIARGAGPDRIVALALPRSLDMVIALLAVLKSGAAYLPLDPDYPADRLAYMLEDAAPALMITSIHVPISSTPATSTVFPIVLEDAQINKELKSYPDCNPVDADRLKPLLPLHPAYIIYTSGSTGKPKGVVIPHQNVARLFDSTQHWFHFGPSDVWTLFHSYAFDFSVWEIWGPLLHGGRLVIVPYTVSRSPEQFLQLLVDEGVTVLNQTPSAFYQLMQADLEQPALSQKLALRYVVFGGEALELGRLTAWYERHADDAPTLVNMYGITETTVHVSYIALDRDMVAVKANSLIGRPIPDLRVYVLDHRFQPVPPGVTGDLYVAGAGLAQGYLGRPALTAERFVADPYGIPGSRMYRTGDLARWRSDGSLEYAGRADQQVKIRGFRIEPGEIEAALVRHEDVAQAAVIVREDQPGDKRLVAYIVPVPGGEPEASRLRLHAGASLPDYMIPSAFVTVSNLPLTPNGKLDRKALPAPVQMAAGGGRGPRTPQEEILCDLFAETLGMERISIDDGFFDLGGHSLLAVKLISRIREALGIELGIGNLFGTPTVAGLAEQLNVGASQGALDVLLPLRASGVQAPLFCVHPAGGLSWCYAGLIQSMGKDFPIYGLQARGIARQEELPQTLDDMAADYIRHIRTVQPKGPYHLLGWSLGGNVAHAIATQLQYEGETIAILTMLDSYPSNHLPLRGGPDEEEALIALLALGGYDPDSLNDEPLRLSTALHILRSDGSALASLSEETILNLKDTYVNSVRILGKYVPRRYKGDILFIRSTIIPDWFEPIAPETWLPYIDGQLEQHELDCRHKDLCQPGPLAHIGKLLAAKLQAF</sequence>
<dbReference type="FunFam" id="3.40.50.12780:FF:000012">
    <property type="entry name" value="Non-ribosomal peptide synthetase"/>
    <property type="match status" value="2"/>
</dbReference>
<dbReference type="Gene3D" id="3.40.50.1820">
    <property type="entry name" value="alpha/beta hydrolase"/>
    <property type="match status" value="1"/>
</dbReference>
<dbReference type="PROSITE" id="PS00455">
    <property type="entry name" value="AMP_BINDING"/>
    <property type="match status" value="1"/>
</dbReference>
<dbReference type="Pfam" id="PF00975">
    <property type="entry name" value="Thioesterase"/>
    <property type="match status" value="1"/>
</dbReference>
<evidence type="ECO:0000256" key="7">
    <source>
        <dbReference type="ARBA" id="ARBA00023268"/>
    </source>
</evidence>
<dbReference type="EMBL" id="CP020028">
    <property type="protein sequence ID" value="ASR48464.1"/>
    <property type="molecule type" value="Genomic_DNA"/>
</dbReference>
<dbReference type="InterPro" id="IPR001242">
    <property type="entry name" value="Condensation_dom"/>
</dbReference>
<evidence type="ECO:0000313" key="11">
    <source>
        <dbReference type="Proteomes" id="UP000214666"/>
    </source>
</evidence>
<dbReference type="InterPro" id="IPR001031">
    <property type="entry name" value="Thioesterase"/>
</dbReference>
<evidence type="ECO:0000256" key="8">
    <source>
        <dbReference type="SAM" id="MobiDB-lite"/>
    </source>
</evidence>
<dbReference type="InterPro" id="IPR020845">
    <property type="entry name" value="AMP-binding_CS"/>
</dbReference>
<dbReference type="InterPro" id="IPR009081">
    <property type="entry name" value="PP-bd_ACP"/>
</dbReference>
<feature type="compositionally biased region" description="Polar residues" evidence="8">
    <location>
        <begin position="953"/>
        <end position="962"/>
    </location>
</feature>
<dbReference type="FunFam" id="3.40.50.980:FF:000001">
    <property type="entry name" value="Non-ribosomal peptide synthetase"/>
    <property type="match status" value="2"/>
</dbReference>
<feature type="domain" description="Carrier" evidence="9">
    <location>
        <begin position="1048"/>
        <end position="1123"/>
    </location>
</feature>
<dbReference type="GO" id="GO:0044550">
    <property type="term" value="P:secondary metabolite biosynthetic process"/>
    <property type="evidence" value="ECO:0007669"/>
    <property type="project" value="UniProtKB-ARBA"/>
</dbReference>
<keyword evidence="4" id="KW-0597">Phosphoprotein</keyword>
<evidence type="ECO:0000256" key="6">
    <source>
        <dbReference type="ARBA" id="ARBA00023194"/>
    </source>
</evidence>
<reference evidence="10 11" key="1">
    <citation type="submission" date="2017-03" db="EMBL/GenBank/DDBJ databases">
        <title>Complete genome sequence of Paenibacillus Kribbensis producing bioflocculants.</title>
        <authorList>
            <person name="Lee H.-G."/>
            <person name="Oh H.-M."/>
        </authorList>
    </citation>
    <scope>NUCLEOTIDE SEQUENCE [LARGE SCALE GENOMIC DNA]</scope>
    <source>
        <strain evidence="10 11">AM49</strain>
    </source>
</reference>
<evidence type="ECO:0000256" key="2">
    <source>
        <dbReference type="ARBA" id="ARBA00006432"/>
    </source>
</evidence>
<dbReference type="InterPro" id="IPR042099">
    <property type="entry name" value="ANL_N_sf"/>
</dbReference>
<dbReference type="SUPFAM" id="SSF47336">
    <property type="entry name" value="ACP-like"/>
    <property type="match status" value="2"/>
</dbReference>
<dbReference type="GO" id="GO:0005829">
    <property type="term" value="C:cytosol"/>
    <property type="evidence" value="ECO:0007669"/>
    <property type="project" value="TreeGrafter"/>
</dbReference>
<dbReference type="InterPro" id="IPR025110">
    <property type="entry name" value="AMP-bd_C"/>
</dbReference>
<dbReference type="PANTHER" id="PTHR45527:SF14">
    <property type="entry name" value="PLIPASTATIN SYNTHASE SUBUNIT B"/>
    <property type="match status" value="1"/>
</dbReference>
<dbReference type="FunFam" id="2.30.38.10:FF:000001">
    <property type="entry name" value="Non-ribosomal peptide synthetase PvdI"/>
    <property type="match status" value="2"/>
</dbReference>
<dbReference type="SMART" id="SM00824">
    <property type="entry name" value="PKS_TE"/>
    <property type="match status" value="1"/>
</dbReference>
<dbReference type="InterPro" id="IPR006162">
    <property type="entry name" value="Ppantetheine_attach_site"/>
</dbReference>
<dbReference type="CDD" id="cd12116">
    <property type="entry name" value="A_NRPS_Ta1_like"/>
    <property type="match status" value="1"/>
</dbReference>
<dbReference type="InterPro" id="IPR036736">
    <property type="entry name" value="ACP-like_sf"/>
</dbReference>
<name>A0A222WRK4_9BACL</name>
<evidence type="ECO:0000256" key="5">
    <source>
        <dbReference type="ARBA" id="ARBA00022598"/>
    </source>
</evidence>
<dbReference type="InterPro" id="IPR029058">
    <property type="entry name" value="AB_hydrolase_fold"/>
</dbReference>
<dbReference type="InterPro" id="IPR000873">
    <property type="entry name" value="AMP-dep_synth/lig_dom"/>
</dbReference>
<proteinExistence type="inferred from homology"/>
<dbReference type="RefSeq" id="WP_094155825.1">
    <property type="nucleotide sequence ID" value="NZ_CP020028.1"/>
</dbReference>
<dbReference type="InterPro" id="IPR020806">
    <property type="entry name" value="PKS_PP-bd"/>
</dbReference>
<dbReference type="Gene3D" id="3.30.300.30">
    <property type="match status" value="2"/>
</dbReference>
<evidence type="ECO:0000259" key="9">
    <source>
        <dbReference type="PROSITE" id="PS50075"/>
    </source>
</evidence>
<feature type="domain" description="Carrier" evidence="9">
    <location>
        <begin position="2144"/>
        <end position="2219"/>
    </location>
</feature>
<dbReference type="PROSITE" id="PS00012">
    <property type="entry name" value="PHOSPHOPANTETHEINE"/>
    <property type="match status" value="1"/>
</dbReference>
<dbReference type="Gene3D" id="1.10.1200.10">
    <property type="entry name" value="ACP-like"/>
    <property type="match status" value="1"/>
</dbReference>
<dbReference type="KEGG" id="pkb:B4V02_18060"/>
<dbReference type="Gene3D" id="3.40.50.12780">
    <property type="entry name" value="N-terminal domain of ligase-like"/>
    <property type="match status" value="1"/>
</dbReference>
<gene>
    <name evidence="10" type="ORF">B4V02_18060</name>
</gene>
<dbReference type="GO" id="GO:0017000">
    <property type="term" value="P:antibiotic biosynthetic process"/>
    <property type="evidence" value="ECO:0007669"/>
    <property type="project" value="UniProtKB-KW"/>
</dbReference>
<dbReference type="Pfam" id="PF00501">
    <property type="entry name" value="AMP-binding"/>
    <property type="match status" value="2"/>
</dbReference>
<dbReference type="GO" id="GO:0008610">
    <property type="term" value="P:lipid biosynthetic process"/>
    <property type="evidence" value="ECO:0007669"/>
    <property type="project" value="UniProtKB-ARBA"/>
</dbReference>
<dbReference type="InterPro" id="IPR010071">
    <property type="entry name" value="AA_adenyl_dom"/>
</dbReference>
<dbReference type="SMART" id="SM00823">
    <property type="entry name" value="PKS_PP"/>
    <property type="match status" value="2"/>
</dbReference>
<comment type="similarity">
    <text evidence="2">Belongs to the ATP-dependent AMP-binding enzyme family.</text>
</comment>
<dbReference type="SUPFAM" id="SSF56801">
    <property type="entry name" value="Acetyl-CoA synthetase-like"/>
    <property type="match status" value="2"/>
</dbReference>
<dbReference type="CDD" id="cd19538">
    <property type="entry name" value="LCL_NRPS"/>
    <property type="match status" value="1"/>
</dbReference>
<dbReference type="Gene3D" id="3.30.559.10">
    <property type="entry name" value="Chloramphenicol acetyltransferase-like domain"/>
    <property type="match status" value="2"/>
</dbReference>
<dbReference type="NCBIfam" id="TIGR01733">
    <property type="entry name" value="AA-adenyl-dom"/>
    <property type="match status" value="2"/>
</dbReference>
<dbReference type="GO" id="GO:0031177">
    <property type="term" value="F:phosphopantetheine binding"/>
    <property type="evidence" value="ECO:0007669"/>
    <property type="project" value="InterPro"/>
</dbReference>
<dbReference type="FunFam" id="3.30.559.30:FF:000001">
    <property type="entry name" value="Non-ribosomal peptide synthetase"/>
    <property type="match status" value="1"/>
</dbReference>
<dbReference type="NCBIfam" id="NF003417">
    <property type="entry name" value="PRK04813.1"/>
    <property type="match status" value="3"/>
</dbReference>
<keyword evidence="3" id="KW-0596">Phosphopantetheine</keyword>
<dbReference type="Pfam" id="PF00550">
    <property type="entry name" value="PP-binding"/>
    <property type="match status" value="2"/>
</dbReference>
<dbReference type="GO" id="GO:0043041">
    <property type="term" value="P:amino acid activation for nonribosomal peptide biosynthetic process"/>
    <property type="evidence" value="ECO:0007669"/>
    <property type="project" value="TreeGrafter"/>
</dbReference>